<dbReference type="Gene3D" id="1.20.1280.50">
    <property type="match status" value="1"/>
</dbReference>
<keyword evidence="3" id="KW-1185">Reference proteome</keyword>
<dbReference type="InterPro" id="IPR044809">
    <property type="entry name" value="AUF1-like"/>
</dbReference>
<sequence length="1201" mass="138639">MNEIKKFCAEDDSSFGRLPEEIVFQILDKLIDLKTLCLCKLVSKRFRLIVAQVETISFTVSIYPLVDTPNLGSYGSAIGSLKTFQCVKSLRIQLPSSYDNHSLFKWRFNFRIRPDSFIFLSPNSICNNKESNVNESSQEVEEEQDWELTNKKADIMVECLKDAMTRFVMLIHIIRLPLLENVSITDTGKRGKVSLSVEKIDDLNDWLSSISLDNIKQKFEYFSSHCTTKCYVPLLNLPVSGFAHLMKGVCLFLLECNDLPRDNNHSFVMNDDMISILKIKRSLHLEAMREVLEHAYRQVELFDKLIELKLSFKDCTRWGQYGFVVLLEKEGDWVKWRELKDDIIKVEKIDDVGGPYKRQTWSEIDGLVSGAWSNLNFRSIVSEWGELLFSPDITQGLNRIDKAFVLIDTGILTRIEVEREVKTQKGTSKILVSEIVLEDNWDLAKDDEFRDEIIKIRKVKQGDSESTEKERSDEVLMQSLANASFSIMDFPPLNQISNSNKKQNYAFDKGCEVSVIEKRDAFSLQKEVFVPLVEAGKKVTLEGSPKDIVLWELGESNDVGHKQYNEIDSDLLYNNEEENCHNTHDLDECFCKMCDKLREKVEGKKRAKSKTLIVDHHLKMKINKKSHMQDYSSSFTRLPDEMVLQIICKIIDFKTLCLCELVSKRFLRIVHQVDTVYFTFFTDPIADPPSKEVIPSDTLASLDSYRSAIICLKKFGRVKSLRIQVPSSFDNNHLFKWKIKFGNGVNSFIFLSPSSVYHDKQLYVKANGHQEEEAEELEPCSKKSDIAFTCLEEVYLRIVSLNPITNLPLLEDVTITDSGKRGKISLKVAELRYLLHSFSEAEQKKDNLDIPRRISWCYIPLLELPVSGYVMKGVTLYLFGKPKKKKSRKGVFTIYVRFDGIFTGGPLRYSQGDLKEINDVSFEGMSYENVVEILKKLFPSKYFYRLYYCKTGTPLQLGIKELKNDNDVTEMLKAGYLNGNKMDLYLEHVDYDVLDFLEMEDKEQHVEDSDDSYSSDDCEEVDYVDFQNEADDVVIKNFSTNDPFLNKLTSDKGLFRTYVHRQAPVSVPEPEEDPEHNTIDPAYKVKKGVVYPTFNPDIPWNQMKPILVMRYEDSQQLKFALANYGVANGYQLWYMKNDWRSVLVYYGRNVDEGRCAAKKGDKNRLMGNQKKALVIQGKMLLEMIVGRVQVKERSKRSKRNQ</sequence>
<evidence type="ECO:0000313" key="2">
    <source>
        <dbReference type="EMBL" id="PWA84247.1"/>
    </source>
</evidence>
<accession>A0A2U1PF11</accession>
<name>A0A2U1PF11_ARTAN</name>
<dbReference type="CDD" id="cd09917">
    <property type="entry name" value="F-box_SF"/>
    <property type="match status" value="2"/>
</dbReference>
<dbReference type="InterPro" id="IPR036047">
    <property type="entry name" value="F-box-like_dom_sf"/>
</dbReference>
<proteinExistence type="predicted"/>
<dbReference type="Proteomes" id="UP000245207">
    <property type="component" value="Unassembled WGS sequence"/>
</dbReference>
<dbReference type="InterPro" id="IPR001810">
    <property type="entry name" value="F-box_dom"/>
</dbReference>
<dbReference type="SUPFAM" id="SSF81383">
    <property type="entry name" value="F-box domain"/>
    <property type="match status" value="2"/>
</dbReference>
<dbReference type="EMBL" id="PKPP01001249">
    <property type="protein sequence ID" value="PWA84247.1"/>
    <property type="molecule type" value="Genomic_DNA"/>
</dbReference>
<organism evidence="2 3">
    <name type="scientific">Artemisia annua</name>
    <name type="common">Sweet wormwood</name>
    <dbReference type="NCBI Taxonomy" id="35608"/>
    <lineage>
        <taxon>Eukaryota</taxon>
        <taxon>Viridiplantae</taxon>
        <taxon>Streptophyta</taxon>
        <taxon>Embryophyta</taxon>
        <taxon>Tracheophyta</taxon>
        <taxon>Spermatophyta</taxon>
        <taxon>Magnoliopsida</taxon>
        <taxon>eudicotyledons</taxon>
        <taxon>Gunneridae</taxon>
        <taxon>Pentapetalae</taxon>
        <taxon>asterids</taxon>
        <taxon>campanulids</taxon>
        <taxon>Asterales</taxon>
        <taxon>Asteraceae</taxon>
        <taxon>Asteroideae</taxon>
        <taxon>Anthemideae</taxon>
        <taxon>Artemisiinae</taxon>
        <taxon>Artemisia</taxon>
    </lineage>
</organism>
<gene>
    <name evidence="2" type="ORF">CTI12_AA161190</name>
</gene>
<dbReference type="PANTHER" id="PTHR31215">
    <property type="entry name" value="OS05G0510400 PROTEIN-RELATED"/>
    <property type="match status" value="1"/>
</dbReference>
<comment type="caution">
    <text evidence="2">The sequence shown here is derived from an EMBL/GenBank/DDBJ whole genome shotgun (WGS) entry which is preliminary data.</text>
</comment>
<reference evidence="2 3" key="1">
    <citation type="journal article" date="2018" name="Mol. Plant">
        <title>The genome of Artemisia annua provides insight into the evolution of Asteraceae family and artemisinin biosynthesis.</title>
        <authorList>
            <person name="Shen Q."/>
            <person name="Zhang L."/>
            <person name="Liao Z."/>
            <person name="Wang S."/>
            <person name="Yan T."/>
            <person name="Shi P."/>
            <person name="Liu M."/>
            <person name="Fu X."/>
            <person name="Pan Q."/>
            <person name="Wang Y."/>
            <person name="Lv Z."/>
            <person name="Lu X."/>
            <person name="Zhang F."/>
            <person name="Jiang W."/>
            <person name="Ma Y."/>
            <person name="Chen M."/>
            <person name="Hao X."/>
            <person name="Li L."/>
            <person name="Tang Y."/>
            <person name="Lv G."/>
            <person name="Zhou Y."/>
            <person name="Sun X."/>
            <person name="Brodelius P.E."/>
            <person name="Rose J.K.C."/>
            <person name="Tang K."/>
        </authorList>
    </citation>
    <scope>NUCLEOTIDE SEQUENCE [LARGE SCALE GENOMIC DNA]</scope>
    <source>
        <strain evidence="3">cv. Huhao1</strain>
        <tissue evidence="2">Leaf</tissue>
    </source>
</reference>
<dbReference type="Pfam" id="PF26130">
    <property type="entry name" value="PB1-like"/>
    <property type="match status" value="1"/>
</dbReference>
<dbReference type="Pfam" id="PF12937">
    <property type="entry name" value="F-box-like"/>
    <property type="match status" value="1"/>
</dbReference>
<evidence type="ECO:0000259" key="1">
    <source>
        <dbReference type="SMART" id="SM00256"/>
    </source>
</evidence>
<dbReference type="InterPro" id="IPR058594">
    <property type="entry name" value="PB1-like_dom_pln"/>
</dbReference>
<feature type="domain" description="F-box" evidence="1">
    <location>
        <begin position="638"/>
        <end position="680"/>
    </location>
</feature>
<evidence type="ECO:0000313" key="3">
    <source>
        <dbReference type="Proteomes" id="UP000245207"/>
    </source>
</evidence>
<dbReference type="SMART" id="SM00256">
    <property type="entry name" value="FBOX"/>
    <property type="match status" value="2"/>
</dbReference>
<protein>
    <submittedName>
        <fullName evidence="2">F-box domain, Leucine-rich repeat domain, L domain-like protein</fullName>
    </submittedName>
</protein>
<dbReference type="AlphaFoldDB" id="A0A2U1PF11"/>
<dbReference type="OrthoDB" id="812961at2759"/>
<feature type="domain" description="F-box" evidence="1">
    <location>
        <begin position="18"/>
        <end position="59"/>
    </location>
</feature>